<proteinExistence type="predicted"/>
<gene>
    <name evidence="3 4" type="primary">LOC103524230</name>
</gene>
<feature type="region of interest" description="Disordered" evidence="1">
    <location>
        <begin position="286"/>
        <end position="345"/>
    </location>
</feature>
<sequence>MLKESAENLYYYIYSVCTSLVCTLEVTLVQVTASLRNDSLVSAKQTQLLNDVKQHLCEMKVLLDTRKKNPQLYLSFLQVCTHWGAFKIMMNEYDIRAFDIDNIKLTAMDPCLHVLHNYLEAKDWKKICDTITSNHRSNVPVMNALSELFAQCLEMLYLFDNIDNFTISPQESTARFLVDNSDSSWLLRRAHLIEPYLSIEYRWKLAERLSNYLVATENWHTELENNVALHELNVLVFGIALHVLHKAVETVHSEASDILYHFNDEVLELATHEDKDQFNKIIKMEENMSTTKPLEPSSDDSDVEGSNSEESDEKSEKKRKSTKNVKEESEDSDTAEPNTVVKKRKVNEKDEQGITCLIECIDSPDCYEEDTDIPSIVSKYISIIEALPVQHLHPSSQHLLFTLVLICTSNSIKTESLISGFLLGNHFTLPNSRILPLLIGWIQISVGTKYKHEVLTKVCKLSVQRESAIKMIAKYCELTKKNTEDIDVEKLSEQSLLSYYFLNELNTYKTSNKTIKLLKKKIISRTYKNFKSLKLKPTQDLLLLFGFMLQKSLKEHDSQSIQMLCSNLNSYLDLALEHEHRSLIELVLTYADLTLKKYIPPDFTPRVWNTLPSCANLCFQSATLEQFNQFLEQMYKQMEDLLESSNTKTCDLRAIEVNFELWRKLMTSHLSRNTNIARLGKLENVIACLSTYVSLYDGDTTEHFPMIFQLVLDIVYSSTFTCVNTSIVHYLFNLMTPKSCVHFKYCIKLLQYLITKKASIISDETALFLLKYHCILSQVARYVCYEECSDGDVLLIAMGKVAHAIRKEKKYFQRVAPYILSNIMQLYQVHKFPLGVTVHMNEISNIFISICDEHGIHFLKHSLPDSCKQLFLQILQNYTKYSSHRFV</sequence>
<organism evidence="4">
    <name type="scientific">Diaphorina citri</name>
    <name type="common">Asian citrus psyllid</name>
    <dbReference type="NCBI Taxonomy" id="121845"/>
    <lineage>
        <taxon>Eukaryota</taxon>
        <taxon>Metazoa</taxon>
        <taxon>Ecdysozoa</taxon>
        <taxon>Arthropoda</taxon>
        <taxon>Hexapoda</taxon>
        <taxon>Insecta</taxon>
        <taxon>Pterygota</taxon>
        <taxon>Neoptera</taxon>
        <taxon>Paraneoptera</taxon>
        <taxon>Hemiptera</taxon>
        <taxon>Sternorrhyncha</taxon>
        <taxon>Psylloidea</taxon>
        <taxon>Psyllidae</taxon>
        <taxon>Diaphorininae</taxon>
        <taxon>Diaphorina</taxon>
    </lineage>
</organism>
<dbReference type="PaxDb" id="121845-A0A1S4ESM3"/>
<dbReference type="STRING" id="121845.A0A1S4ESM3"/>
<protein>
    <submittedName>
        <fullName evidence="3">Uncharacterized protein LOC103524230 isoform X1</fullName>
    </submittedName>
    <submittedName>
        <fullName evidence="4">Uncharacterized protein LOC103524230 isoform X2</fullName>
    </submittedName>
</protein>
<dbReference type="GeneID" id="103524230"/>
<feature type="compositionally biased region" description="Acidic residues" evidence="1">
    <location>
        <begin position="297"/>
        <end position="313"/>
    </location>
</feature>
<dbReference type="RefSeq" id="XP_017305026.1">
    <property type="nucleotide sequence ID" value="XM_017449537.2"/>
</dbReference>
<evidence type="ECO:0000313" key="2">
    <source>
        <dbReference type="Proteomes" id="UP000079169"/>
    </source>
</evidence>
<name>A0A1S4ESM3_DIACI</name>
<evidence type="ECO:0000256" key="1">
    <source>
        <dbReference type="SAM" id="MobiDB-lite"/>
    </source>
</evidence>
<reference evidence="3 4" key="1">
    <citation type="submission" date="2023-09" db="UniProtKB">
        <authorList>
            <consortium name="RefSeq"/>
        </authorList>
    </citation>
    <scope>IDENTIFICATION</scope>
</reference>
<accession>A0A1S4ESM3</accession>
<evidence type="ECO:0000313" key="4">
    <source>
        <dbReference type="RefSeq" id="XP_017305027.1"/>
    </source>
</evidence>
<dbReference type="KEGG" id="dci:103524230"/>
<dbReference type="AlphaFoldDB" id="A0A1S4ESM3"/>
<dbReference type="Proteomes" id="UP000079169">
    <property type="component" value="Unplaced"/>
</dbReference>
<evidence type="ECO:0000313" key="3">
    <source>
        <dbReference type="RefSeq" id="XP_017305026.1"/>
    </source>
</evidence>
<dbReference type="RefSeq" id="XP_017305027.1">
    <property type="nucleotide sequence ID" value="XM_017449538.2"/>
</dbReference>
<keyword evidence="2" id="KW-1185">Reference proteome</keyword>